<keyword evidence="5" id="KW-1185">Reference proteome</keyword>
<gene>
    <name evidence="4" type="ORF">DM02DRAFT_650412</name>
</gene>
<dbReference type="PROSITE" id="PS00463">
    <property type="entry name" value="ZN2_CY6_FUNGAL_1"/>
    <property type="match status" value="1"/>
</dbReference>
<evidence type="ECO:0000256" key="2">
    <source>
        <dbReference type="SAM" id="MobiDB-lite"/>
    </source>
</evidence>
<dbReference type="PROSITE" id="PS50048">
    <property type="entry name" value="ZN2_CY6_FUNGAL_2"/>
    <property type="match status" value="1"/>
</dbReference>
<dbReference type="SMART" id="SM00066">
    <property type="entry name" value="GAL4"/>
    <property type="match status" value="1"/>
</dbReference>
<evidence type="ECO:0000313" key="5">
    <source>
        <dbReference type="Proteomes" id="UP000244855"/>
    </source>
</evidence>
<dbReference type="CDD" id="cd00067">
    <property type="entry name" value="GAL4"/>
    <property type="match status" value="1"/>
</dbReference>
<dbReference type="STRING" id="97972.A0A2V1E6M1"/>
<dbReference type="OrthoDB" id="3790821at2759"/>
<feature type="domain" description="Zn(2)-C6 fungal-type" evidence="3">
    <location>
        <begin position="37"/>
        <end position="67"/>
    </location>
</feature>
<feature type="region of interest" description="Disordered" evidence="2">
    <location>
        <begin position="1"/>
        <end position="21"/>
    </location>
</feature>
<dbReference type="Pfam" id="PF00172">
    <property type="entry name" value="Zn_clus"/>
    <property type="match status" value="1"/>
</dbReference>
<evidence type="ECO:0000313" key="4">
    <source>
        <dbReference type="EMBL" id="PVI05739.1"/>
    </source>
</evidence>
<feature type="compositionally biased region" description="Polar residues" evidence="2">
    <location>
        <begin position="324"/>
        <end position="339"/>
    </location>
</feature>
<dbReference type="GO" id="GO:0008270">
    <property type="term" value="F:zinc ion binding"/>
    <property type="evidence" value="ECO:0007669"/>
    <property type="project" value="InterPro"/>
</dbReference>
<keyword evidence="1" id="KW-0539">Nucleus</keyword>
<accession>A0A2V1E6M1</accession>
<sequence length="371" mass="40987">MFGTFRHQKPQPDHDLATLESTASPFERSSYRISRLACVFCRSKKVKCTGEEQGCQRCLEKQIICSYTTSARRSSGISPRRISRLGQNTKSTNGHISSPDEDMTPLADTLPKPFSLDTSLSLDTESGSSLLYSDYDLTHPSIRQGRDSACQTQKQSFLDAFQTIDTFSFSLDQNLDMEAYSNEDRIILPEDDAIEVPEKANDTTCFCSELLAVFELVKVGQTTGQHHNSTDQLGVAIAEYGESLPFEKEALKSCEKWLSQDASQIKSQHAIMIIEILETLLTSILSMAGALVRPVQEDGPLTPSSTSQSAPPAKKRKRRRGKNARNQECYQLPGLSSQRVDGKAGDDNGYEPVADTSCPDTKSSRASECAW</sequence>
<dbReference type="GO" id="GO:0000981">
    <property type="term" value="F:DNA-binding transcription factor activity, RNA polymerase II-specific"/>
    <property type="evidence" value="ECO:0007669"/>
    <property type="project" value="InterPro"/>
</dbReference>
<evidence type="ECO:0000259" key="3">
    <source>
        <dbReference type="PROSITE" id="PS50048"/>
    </source>
</evidence>
<evidence type="ECO:0000256" key="1">
    <source>
        <dbReference type="ARBA" id="ARBA00023242"/>
    </source>
</evidence>
<feature type="region of interest" description="Disordered" evidence="2">
    <location>
        <begin position="84"/>
        <end position="103"/>
    </location>
</feature>
<dbReference type="InterPro" id="IPR001138">
    <property type="entry name" value="Zn2Cys6_DnaBD"/>
</dbReference>
<feature type="compositionally biased region" description="Polar residues" evidence="2">
    <location>
        <begin position="358"/>
        <end position="371"/>
    </location>
</feature>
<dbReference type="EMBL" id="KZ805312">
    <property type="protein sequence ID" value="PVI05739.1"/>
    <property type="molecule type" value="Genomic_DNA"/>
</dbReference>
<dbReference type="Proteomes" id="UP000244855">
    <property type="component" value="Unassembled WGS sequence"/>
</dbReference>
<name>A0A2V1E6M1_9PLEO</name>
<feature type="compositionally biased region" description="Polar residues" evidence="2">
    <location>
        <begin position="85"/>
        <end position="96"/>
    </location>
</feature>
<proteinExistence type="predicted"/>
<feature type="compositionally biased region" description="Basic residues" evidence="2">
    <location>
        <begin position="313"/>
        <end position="323"/>
    </location>
</feature>
<feature type="compositionally biased region" description="Low complexity" evidence="2">
    <location>
        <begin position="300"/>
        <end position="312"/>
    </location>
</feature>
<dbReference type="AlphaFoldDB" id="A0A2V1E6M1"/>
<dbReference type="SUPFAM" id="SSF57701">
    <property type="entry name" value="Zn2/Cys6 DNA-binding domain"/>
    <property type="match status" value="1"/>
</dbReference>
<reference evidence="4 5" key="1">
    <citation type="journal article" date="2018" name="Sci. Rep.">
        <title>Comparative genomics provides insights into the lifestyle and reveals functional heterogeneity of dark septate endophytic fungi.</title>
        <authorList>
            <person name="Knapp D.G."/>
            <person name="Nemeth J.B."/>
            <person name="Barry K."/>
            <person name="Hainaut M."/>
            <person name="Henrissat B."/>
            <person name="Johnson J."/>
            <person name="Kuo A."/>
            <person name="Lim J.H.P."/>
            <person name="Lipzen A."/>
            <person name="Nolan M."/>
            <person name="Ohm R.A."/>
            <person name="Tamas L."/>
            <person name="Grigoriev I.V."/>
            <person name="Spatafora J.W."/>
            <person name="Nagy L.G."/>
            <person name="Kovacs G.M."/>
        </authorList>
    </citation>
    <scope>NUCLEOTIDE SEQUENCE [LARGE SCALE GENOMIC DNA]</scope>
    <source>
        <strain evidence="4 5">DSE2036</strain>
    </source>
</reference>
<dbReference type="InterPro" id="IPR036864">
    <property type="entry name" value="Zn2-C6_fun-type_DNA-bd_sf"/>
</dbReference>
<organism evidence="4 5">
    <name type="scientific">Periconia macrospinosa</name>
    <dbReference type="NCBI Taxonomy" id="97972"/>
    <lineage>
        <taxon>Eukaryota</taxon>
        <taxon>Fungi</taxon>
        <taxon>Dikarya</taxon>
        <taxon>Ascomycota</taxon>
        <taxon>Pezizomycotina</taxon>
        <taxon>Dothideomycetes</taxon>
        <taxon>Pleosporomycetidae</taxon>
        <taxon>Pleosporales</taxon>
        <taxon>Massarineae</taxon>
        <taxon>Periconiaceae</taxon>
        <taxon>Periconia</taxon>
    </lineage>
</organism>
<feature type="region of interest" description="Disordered" evidence="2">
    <location>
        <begin position="296"/>
        <end position="371"/>
    </location>
</feature>
<dbReference type="Gene3D" id="4.10.240.10">
    <property type="entry name" value="Zn(2)-C6 fungal-type DNA-binding domain"/>
    <property type="match status" value="1"/>
</dbReference>
<protein>
    <recommendedName>
        <fullName evidence="3">Zn(2)-C6 fungal-type domain-containing protein</fullName>
    </recommendedName>
</protein>